<proteinExistence type="predicted"/>
<name>A0ABN8HQC2_9NEOP</name>
<organism evidence="2 3">
    <name type="scientific">Iphiclides podalirius</name>
    <name type="common">scarce swallowtail</name>
    <dbReference type="NCBI Taxonomy" id="110791"/>
    <lineage>
        <taxon>Eukaryota</taxon>
        <taxon>Metazoa</taxon>
        <taxon>Ecdysozoa</taxon>
        <taxon>Arthropoda</taxon>
        <taxon>Hexapoda</taxon>
        <taxon>Insecta</taxon>
        <taxon>Pterygota</taxon>
        <taxon>Neoptera</taxon>
        <taxon>Endopterygota</taxon>
        <taxon>Lepidoptera</taxon>
        <taxon>Glossata</taxon>
        <taxon>Ditrysia</taxon>
        <taxon>Papilionoidea</taxon>
        <taxon>Papilionidae</taxon>
        <taxon>Papilioninae</taxon>
        <taxon>Iphiclides</taxon>
    </lineage>
</organism>
<reference evidence="2" key="1">
    <citation type="submission" date="2022-03" db="EMBL/GenBank/DDBJ databases">
        <authorList>
            <person name="Martin H S."/>
        </authorList>
    </citation>
    <scope>NUCLEOTIDE SEQUENCE</scope>
</reference>
<sequence length="73" mass="8290">MQALSGYIDASDYSTAGGHFPVNRWPPTLQPDFWRASGYRLIGLHAEDRPHSKGTNRESSSTRKYLPRENKVN</sequence>
<evidence type="ECO:0000313" key="3">
    <source>
        <dbReference type="Proteomes" id="UP000837857"/>
    </source>
</evidence>
<dbReference type="Proteomes" id="UP000837857">
    <property type="component" value="Chromosome 1"/>
</dbReference>
<accession>A0ABN8HQC2</accession>
<feature type="region of interest" description="Disordered" evidence="1">
    <location>
        <begin position="45"/>
        <end position="73"/>
    </location>
</feature>
<protein>
    <submittedName>
        <fullName evidence="2">Uncharacterized protein</fullName>
    </submittedName>
</protein>
<evidence type="ECO:0000256" key="1">
    <source>
        <dbReference type="SAM" id="MobiDB-lite"/>
    </source>
</evidence>
<feature type="non-terminal residue" evidence="2">
    <location>
        <position position="73"/>
    </location>
</feature>
<evidence type="ECO:0000313" key="2">
    <source>
        <dbReference type="EMBL" id="CAH2035916.1"/>
    </source>
</evidence>
<keyword evidence="3" id="KW-1185">Reference proteome</keyword>
<dbReference type="EMBL" id="OW152813">
    <property type="protein sequence ID" value="CAH2035916.1"/>
    <property type="molecule type" value="Genomic_DNA"/>
</dbReference>
<gene>
    <name evidence="2" type="ORF">IPOD504_LOCUS758</name>
</gene>